<dbReference type="GO" id="GO:0016787">
    <property type="term" value="F:hydrolase activity"/>
    <property type="evidence" value="ECO:0007669"/>
    <property type="project" value="UniProtKB-KW"/>
</dbReference>
<gene>
    <name evidence="3" type="ORF">FWILDA_LOCUS18854</name>
</gene>
<comment type="similarity">
    <text evidence="1">Belongs to the helicase family.</text>
</comment>
<dbReference type="GO" id="GO:0005524">
    <property type="term" value="F:ATP binding"/>
    <property type="evidence" value="ECO:0007669"/>
    <property type="project" value="UniProtKB-KW"/>
</dbReference>
<dbReference type="GO" id="GO:0006281">
    <property type="term" value="P:DNA repair"/>
    <property type="evidence" value="ECO:0007669"/>
    <property type="project" value="UniProtKB-KW"/>
</dbReference>
<evidence type="ECO:0000313" key="4">
    <source>
        <dbReference type="Proteomes" id="UP001153678"/>
    </source>
</evidence>
<evidence type="ECO:0000313" key="3">
    <source>
        <dbReference type="EMBL" id="CAI2199001.1"/>
    </source>
</evidence>
<keyword evidence="1" id="KW-0378">Hydrolase</keyword>
<keyword evidence="1" id="KW-0347">Helicase</keyword>
<protein>
    <recommendedName>
        <fullName evidence="1">ATP-dependent DNA helicase</fullName>
        <ecNumber evidence="1">5.6.2.3</ecNumber>
    </recommendedName>
</protein>
<feature type="domain" description="DNA helicase Pif1-like DEAD-box helicase" evidence="2">
    <location>
        <begin position="11"/>
        <end position="113"/>
    </location>
</feature>
<comment type="catalytic activity">
    <reaction evidence="1">
        <text>ATP + H2O = ADP + phosphate + H(+)</text>
        <dbReference type="Rhea" id="RHEA:13065"/>
        <dbReference type="ChEBI" id="CHEBI:15377"/>
        <dbReference type="ChEBI" id="CHEBI:15378"/>
        <dbReference type="ChEBI" id="CHEBI:30616"/>
        <dbReference type="ChEBI" id="CHEBI:43474"/>
        <dbReference type="ChEBI" id="CHEBI:456216"/>
        <dbReference type="EC" id="5.6.2.3"/>
    </reaction>
</comment>
<dbReference type="Pfam" id="PF05970">
    <property type="entry name" value="PIF1"/>
    <property type="match status" value="1"/>
</dbReference>
<dbReference type="InterPro" id="IPR010285">
    <property type="entry name" value="DNA_helicase_pif1-like_DEAD"/>
</dbReference>
<reference evidence="3" key="1">
    <citation type="submission" date="2022-08" db="EMBL/GenBank/DDBJ databases">
        <authorList>
            <person name="Kallberg Y."/>
            <person name="Tangrot J."/>
            <person name="Rosling A."/>
        </authorList>
    </citation>
    <scope>NUCLEOTIDE SEQUENCE</scope>
    <source>
        <strain evidence="3">Wild A</strain>
    </source>
</reference>
<dbReference type="AlphaFoldDB" id="A0A9W4TBA1"/>
<evidence type="ECO:0000259" key="2">
    <source>
        <dbReference type="Pfam" id="PF05970"/>
    </source>
</evidence>
<keyword evidence="1" id="KW-0067">ATP-binding</keyword>
<keyword evidence="1" id="KW-0547">Nucleotide-binding</keyword>
<sequence length="236" mass="27340">MGPNDRVKWPYFFITDSGETRKSFIINTIINIIKRYPLLAPTEVAVQNIGGQTIHLALRITSTGRTFRTCAYANTELNNQLKNIDTLVIDEAFIISIDLFDFISNTFANVHNNFIPFSITWPLFYPLFLRNPQRQQNDPVFYEILQNIRIDRCHTEFFTRSSIQNQLNTTYIVSFREMAQQINTMICNTLPVPDGRFIMSKAIDVVDSVRWKSSFSDHIFKSKMNLPSCIHLQSDA</sequence>
<dbReference type="GO" id="GO:0006310">
    <property type="term" value="P:DNA recombination"/>
    <property type="evidence" value="ECO:0007669"/>
    <property type="project" value="UniProtKB-KW"/>
</dbReference>
<dbReference type="OrthoDB" id="2429777at2759"/>
<dbReference type="InterPro" id="IPR027417">
    <property type="entry name" value="P-loop_NTPase"/>
</dbReference>
<organism evidence="3 4">
    <name type="scientific">Funneliformis geosporum</name>
    <dbReference type="NCBI Taxonomy" id="1117311"/>
    <lineage>
        <taxon>Eukaryota</taxon>
        <taxon>Fungi</taxon>
        <taxon>Fungi incertae sedis</taxon>
        <taxon>Mucoromycota</taxon>
        <taxon>Glomeromycotina</taxon>
        <taxon>Glomeromycetes</taxon>
        <taxon>Glomerales</taxon>
        <taxon>Glomeraceae</taxon>
        <taxon>Funneliformis</taxon>
    </lineage>
</organism>
<accession>A0A9W4TBA1</accession>
<keyword evidence="1" id="KW-0234">DNA repair</keyword>
<comment type="cofactor">
    <cofactor evidence="1">
        <name>Mg(2+)</name>
        <dbReference type="ChEBI" id="CHEBI:18420"/>
    </cofactor>
</comment>
<keyword evidence="4" id="KW-1185">Reference proteome</keyword>
<dbReference type="Gene3D" id="3.40.50.300">
    <property type="entry name" value="P-loop containing nucleotide triphosphate hydrolases"/>
    <property type="match status" value="1"/>
</dbReference>
<dbReference type="Proteomes" id="UP001153678">
    <property type="component" value="Unassembled WGS sequence"/>
</dbReference>
<name>A0A9W4TBA1_9GLOM</name>
<proteinExistence type="inferred from homology"/>
<keyword evidence="1" id="KW-0227">DNA damage</keyword>
<dbReference type="EC" id="5.6.2.3" evidence="1"/>
<dbReference type="GO" id="GO:0043139">
    <property type="term" value="F:5'-3' DNA helicase activity"/>
    <property type="evidence" value="ECO:0007669"/>
    <property type="project" value="UniProtKB-EC"/>
</dbReference>
<dbReference type="GO" id="GO:0000723">
    <property type="term" value="P:telomere maintenance"/>
    <property type="evidence" value="ECO:0007669"/>
    <property type="project" value="InterPro"/>
</dbReference>
<dbReference type="EMBL" id="CAMKVN010020030">
    <property type="protein sequence ID" value="CAI2199001.1"/>
    <property type="molecule type" value="Genomic_DNA"/>
</dbReference>
<evidence type="ECO:0000256" key="1">
    <source>
        <dbReference type="RuleBase" id="RU363044"/>
    </source>
</evidence>
<comment type="caution">
    <text evidence="3">The sequence shown here is derived from an EMBL/GenBank/DDBJ whole genome shotgun (WGS) entry which is preliminary data.</text>
</comment>
<keyword evidence="1" id="KW-0233">DNA recombination</keyword>